<feature type="compositionally biased region" description="Basic and acidic residues" evidence="6">
    <location>
        <begin position="575"/>
        <end position="584"/>
    </location>
</feature>
<name>A0AAV5GKR5_9BASI</name>
<evidence type="ECO:0000313" key="8">
    <source>
        <dbReference type="Proteomes" id="UP001342314"/>
    </source>
</evidence>
<feature type="compositionally biased region" description="Basic and acidic residues" evidence="6">
    <location>
        <begin position="47"/>
        <end position="59"/>
    </location>
</feature>
<dbReference type="GO" id="GO:0034511">
    <property type="term" value="F:U3 snoRNA binding"/>
    <property type="evidence" value="ECO:0007669"/>
    <property type="project" value="InterPro"/>
</dbReference>
<evidence type="ECO:0000256" key="6">
    <source>
        <dbReference type="SAM" id="MobiDB-lite"/>
    </source>
</evidence>
<evidence type="ECO:0000256" key="2">
    <source>
        <dbReference type="ARBA" id="ARBA00022574"/>
    </source>
</evidence>
<evidence type="ECO:0008006" key="9">
    <source>
        <dbReference type="Google" id="ProtNLM"/>
    </source>
</evidence>
<feature type="region of interest" description="Disordered" evidence="6">
    <location>
        <begin position="563"/>
        <end position="584"/>
    </location>
</feature>
<keyword evidence="2 5" id="KW-0853">WD repeat</keyword>
<dbReference type="PROSITE" id="PS50082">
    <property type="entry name" value="WD_REPEATS_2"/>
    <property type="match status" value="4"/>
</dbReference>
<dbReference type="GO" id="GO:0032040">
    <property type="term" value="C:small-subunit processome"/>
    <property type="evidence" value="ECO:0007669"/>
    <property type="project" value="TreeGrafter"/>
</dbReference>
<dbReference type="CDD" id="cd00200">
    <property type="entry name" value="WD40"/>
    <property type="match status" value="1"/>
</dbReference>
<dbReference type="PANTHER" id="PTHR19865:SF0">
    <property type="entry name" value="U3 SMALL NUCLEOLAR RNA-INTERACTING PROTEIN 2"/>
    <property type="match status" value="1"/>
</dbReference>
<dbReference type="Proteomes" id="UP001342314">
    <property type="component" value="Unassembled WGS sequence"/>
</dbReference>
<comment type="caution">
    <text evidence="7">The sequence shown here is derived from an EMBL/GenBank/DDBJ whole genome shotgun (WGS) entry which is preliminary data.</text>
</comment>
<feature type="region of interest" description="Disordered" evidence="6">
    <location>
        <begin position="1"/>
        <end position="114"/>
    </location>
</feature>
<gene>
    <name evidence="7" type="ORF">Rhopal_003822-T1</name>
</gene>
<feature type="repeat" description="WD" evidence="5">
    <location>
        <begin position="362"/>
        <end position="403"/>
    </location>
</feature>
<feature type="compositionally biased region" description="Acidic residues" evidence="6">
    <location>
        <begin position="70"/>
        <end position="108"/>
    </location>
</feature>
<sequence>MAGDAFFSKPRPFSKRRRDDADGAAASPRTKTSRHGTSARGAALSRGGKERAGGRDRAGAKGKQRRRGGDDDDEELDVADGGEFDSDDVGSEDAGEADEGSEEEDDLETPAQKRLRLSQMYLKSLEKDKEEEDGFDAADLDRDIIAERLQQDVLEHTGKLHLNVATTLQLPIPSSSIFRTPAKGHRGAVTAAVASHDGRWLYTSSKDGAILKYNLDAVTSASPAPSSSSASSTDTPRIARAAYFKKAPSESQLRKCEKHKRFDGAAADKGKGKEVAEGHTDEILDLAISHDGKLLASAGRDKVIGCWDVEGESGKWVRGLGGHKDVVGSIAFRLGTSELYSSSFDRTVKIFDMSTLSYIETLFGHQDCIQSVDALRGELCATAGGRDKTVRFWKVAEESQLVFRGGGASRMRNVLDGAMEEEGIEEEELKRRRKNAEKGPVKFVEGSIDCVAMVDDSTLLSGGDSGSICLWSITKKKPIFTVQLAHGINEHESETEGIIGTPRWITALACLPYGDVFASGSWDGQIRLWKIDARLRSFSPLATIDAPGFVNSLQLTAPSLRPTRETHVAPVNAPKGRDAGDKRDEKKALVVVAATSKEPRLGRWMRFKEAKDGALVAVIPMQ</sequence>
<dbReference type="PANTHER" id="PTHR19865">
    <property type="entry name" value="U3 SMALL NUCLEOLAR RNA INTERACTING PROTEIN 2"/>
    <property type="match status" value="1"/>
</dbReference>
<dbReference type="SMART" id="SM00320">
    <property type="entry name" value="WD40"/>
    <property type="match status" value="6"/>
</dbReference>
<comment type="subcellular location">
    <subcellularLocation>
        <location evidence="1">Nucleus</location>
    </subcellularLocation>
</comment>
<evidence type="ECO:0000256" key="4">
    <source>
        <dbReference type="ARBA" id="ARBA00023242"/>
    </source>
</evidence>
<feature type="repeat" description="WD" evidence="5">
    <location>
        <begin position="320"/>
        <end position="361"/>
    </location>
</feature>
<accession>A0AAV5GKR5</accession>
<dbReference type="SUPFAM" id="SSF50978">
    <property type="entry name" value="WD40 repeat-like"/>
    <property type="match status" value="1"/>
</dbReference>
<dbReference type="InterPro" id="IPR039241">
    <property type="entry name" value="Rrp9-like"/>
</dbReference>
<keyword evidence="3" id="KW-0677">Repeat</keyword>
<dbReference type="Pfam" id="PF00400">
    <property type="entry name" value="WD40"/>
    <property type="match status" value="6"/>
</dbReference>
<evidence type="ECO:0000256" key="1">
    <source>
        <dbReference type="ARBA" id="ARBA00004123"/>
    </source>
</evidence>
<dbReference type="InterPro" id="IPR001680">
    <property type="entry name" value="WD40_rpt"/>
</dbReference>
<evidence type="ECO:0000256" key="3">
    <source>
        <dbReference type="ARBA" id="ARBA00022737"/>
    </source>
</evidence>
<dbReference type="InterPro" id="IPR036322">
    <property type="entry name" value="WD40_repeat_dom_sf"/>
</dbReference>
<feature type="repeat" description="WD" evidence="5">
    <location>
        <begin position="498"/>
        <end position="532"/>
    </location>
</feature>
<proteinExistence type="predicted"/>
<dbReference type="AlphaFoldDB" id="A0AAV5GKR5"/>
<dbReference type="InterPro" id="IPR015943">
    <property type="entry name" value="WD40/YVTN_repeat-like_dom_sf"/>
</dbReference>
<evidence type="ECO:0000313" key="7">
    <source>
        <dbReference type="EMBL" id="GJN90808.1"/>
    </source>
</evidence>
<protein>
    <recommendedName>
        <fullName evidence="9">WD40 repeat-like protein</fullName>
    </recommendedName>
</protein>
<reference evidence="7 8" key="1">
    <citation type="submission" date="2021-12" db="EMBL/GenBank/DDBJ databases">
        <title>High titer production of polyol ester of fatty acids by Rhodotorula paludigena BS15 towards product separation-free biomass refinery.</title>
        <authorList>
            <person name="Mano J."/>
            <person name="Ono H."/>
            <person name="Tanaka T."/>
            <person name="Naito K."/>
            <person name="Sushida H."/>
            <person name="Ike M."/>
            <person name="Tokuyasu K."/>
            <person name="Kitaoka M."/>
        </authorList>
    </citation>
    <scope>NUCLEOTIDE SEQUENCE [LARGE SCALE GENOMIC DNA]</scope>
    <source>
        <strain evidence="7 8">BS15</strain>
    </source>
</reference>
<dbReference type="EMBL" id="BQKY01000007">
    <property type="protein sequence ID" value="GJN90808.1"/>
    <property type="molecule type" value="Genomic_DNA"/>
</dbReference>
<evidence type="ECO:0000256" key="5">
    <source>
        <dbReference type="PROSITE-ProRule" id="PRU00221"/>
    </source>
</evidence>
<keyword evidence="8" id="KW-1185">Reference proteome</keyword>
<dbReference type="FunFam" id="2.130.10.10:FF:000899">
    <property type="entry name" value="Chromosome 15, whole genome shotgun sequence"/>
    <property type="match status" value="1"/>
</dbReference>
<keyword evidence="4" id="KW-0539">Nucleus</keyword>
<dbReference type="PROSITE" id="PS50294">
    <property type="entry name" value="WD_REPEATS_REGION"/>
    <property type="match status" value="1"/>
</dbReference>
<organism evidence="7 8">
    <name type="scientific">Rhodotorula paludigena</name>
    <dbReference type="NCBI Taxonomy" id="86838"/>
    <lineage>
        <taxon>Eukaryota</taxon>
        <taxon>Fungi</taxon>
        <taxon>Dikarya</taxon>
        <taxon>Basidiomycota</taxon>
        <taxon>Pucciniomycotina</taxon>
        <taxon>Microbotryomycetes</taxon>
        <taxon>Sporidiobolales</taxon>
        <taxon>Sporidiobolaceae</taxon>
        <taxon>Rhodotorula</taxon>
    </lineage>
</organism>
<feature type="repeat" description="WD" evidence="5">
    <location>
        <begin position="276"/>
        <end position="310"/>
    </location>
</feature>
<dbReference type="Gene3D" id="2.130.10.10">
    <property type="entry name" value="YVTN repeat-like/Quinoprotein amine dehydrogenase"/>
    <property type="match status" value="1"/>
</dbReference>